<evidence type="ECO:0000313" key="1">
    <source>
        <dbReference type="EMBL" id="QLG29859.1"/>
    </source>
</evidence>
<dbReference type="EMBL" id="CP058531">
    <property type="protein sequence ID" value="QLG29859.1"/>
    <property type="molecule type" value="Genomic_DNA"/>
</dbReference>
<keyword evidence="1" id="KW-0614">Plasmid</keyword>
<dbReference type="Proteomes" id="UP000509750">
    <property type="component" value="Plasmid unnamed2"/>
</dbReference>
<accession>A0A7D5KAG7</accession>
<gene>
    <name evidence="1" type="ORF">HUG10_19815</name>
</gene>
<proteinExistence type="predicted"/>
<dbReference type="InterPro" id="IPR055712">
    <property type="entry name" value="DUF7288"/>
</dbReference>
<organism evidence="1 2">
    <name type="scientific">Halorarum halophilum</name>
    <dbReference type="NCBI Taxonomy" id="2743090"/>
    <lineage>
        <taxon>Archaea</taxon>
        <taxon>Methanobacteriati</taxon>
        <taxon>Methanobacteriota</taxon>
        <taxon>Stenosarchaea group</taxon>
        <taxon>Halobacteria</taxon>
        <taxon>Halobacteriales</taxon>
        <taxon>Haloferacaceae</taxon>
        <taxon>Halorarum</taxon>
    </lineage>
</organism>
<name>A0A7D5KAG7_9EURY</name>
<dbReference type="OrthoDB" id="324613at2157"/>
<reference evidence="1 2" key="1">
    <citation type="submission" date="2020-07" db="EMBL/GenBank/DDBJ databases">
        <title>Gai3-2, isolated from salt lake.</title>
        <authorList>
            <person name="Cui H."/>
            <person name="Shi X."/>
        </authorList>
    </citation>
    <scope>NUCLEOTIDE SEQUENCE [LARGE SCALE GENOMIC DNA]</scope>
    <source>
        <strain evidence="1 2">Gai3-2</strain>
        <plasmid evidence="1 2">unnamed2</plasmid>
    </source>
</reference>
<dbReference type="KEGG" id="halg:HUG10_19815"/>
<geneLocation type="plasmid" evidence="1 2">
    <name>unnamed2</name>
</geneLocation>
<sequence length="196" mass="21679">MRAQAHTLEGLIAGLIVLSSLTFALQAMAVTPLTASTSSQHIENQQRASTTGLLNAAADSGALKRAVLYWDDTERTFHGSNQTGYYVSNSELSRFTFGRMLTNAYDGRGIAFNVYVNYQLADGDVRSKRLVYRGEPSDNAITARKWITLTDGDRLYDVDEQPTGTELNSSSTFYAPDVRSGHLYNVVQVEVVVWRI</sequence>
<dbReference type="RefSeq" id="WP_179171433.1">
    <property type="nucleotide sequence ID" value="NZ_CP058531.1"/>
</dbReference>
<keyword evidence="2" id="KW-1185">Reference proteome</keyword>
<dbReference type="Pfam" id="PF23959">
    <property type="entry name" value="DUF7288"/>
    <property type="match status" value="1"/>
</dbReference>
<evidence type="ECO:0000313" key="2">
    <source>
        <dbReference type="Proteomes" id="UP000509750"/>
    </source>
</evidence>
<dbReference type="AlphaFoldDB" id="A0A7D5KAG7"/>
<dbReference type="GeneID" id="56031130"/>
<protein>
    <submittedName>
        <fullName evidence="1">Uncharacterized protein</fullName>
    </submittedName>
</protein>